<dbReference type="Proteomes" id="UP001174909">
    <property type="component" value="Unassembled WGS sequence"/>
</dbReference>
<keyword evidence="1" id="KW-0732">Signal</keyword>
<organism evidence="2 3">
    <name type="scientific">Geodia barretti</name>
    <name type="common">Barrett's horny sponge</name>
    <dbReference type="NCBI Taxonomy" id="519541"/>
    <lineage>
        <taxon>Eukaryota</taxon>
        <taxon>Metazoa</taxon>
        <taxon>Porifera</taxon>
        <taxon>Demospongiae</taxon>
        <taxon>Heteroscleromorpha</taxon>
        <taxon>Tetractinellida</taxon>
        <taxon>Astrophorina</taxon>
        <taxon>Geodiidae</taxon>
        <taxon>Geodia</taxon>
    </lineage>
</organism>
<dbReference type="EMBL" id="CASHTH010003516">
    <property type="protein sequence ID" value="CAI8045953.1"/>
    <property type="molecule type" value="Genomic_DNA"/>
</dbReference>
<gene>
    <name evidence="2" type="ORF">GBAR_LOCUS25401</name>
</gene>
<keyword evidence="3" id="KW-1185">Reference proteome</keyword>
<evidence type="ECO:0000313" key="2">
    <source>
        <dbReference type="EMBL" id="CAI8045953.1"/>
    </source>
</evidence>
<name>A0AA35X5D4_GEOBA</name>
<feature type="signal peptide" evidence="1">
    <location>
        <begin position="1"/>
        <end position="23"/>
    </location>
</feature>
<protein>
    <submittedName>
        <fullName evidence="2">Uncharacterized protein</fullName>
    </submittedName>
</protein>
<feature type="chain" id="PRO_5041367979" evidence="1">
    <location>
        <begin position="24"/>
        <end position="274"/>
    </location>
</feature>
<accession>A0AA35X5D4</accession>
<evidence type="ECO:0000313" key="3">
    <source>
        <dbReference type="Proteomes" id="UP001174909"/>
    </source>
</evidence>
<comment type="caution">
    <text evidence="2">The sequence shown here is derived from an EMBL/GenBank/DDBJ whole genome shotgun (WGS) entry which is preliminary data.</text>
</comment>
<proteinExistence type="predicted"/>
<sequence length="274" mass="28990">MRRTHLLVLIALFSIVLISHASAQIIFYADFEVSGSKAIPDASVNDPANWVSENEGTIWAETTEFPDGSGALHQTAEGCGISGNTPLPGVDNFSDGIIQAVFSWQDDDGVGFQFRRVGDNRGYLVGLGYNETPQIIIGSLADGCCPSGQCLDQCTCENGGNELVGVDHGLGGDLSQDNSVAYFARVEVTGSLIQVWYMPLEDVPGLFVASDELGDPIAEYDGADDLGPGTVGIWHESWGNGRVDSVLVTGPGGTTDVDPHGKVSTTWGDVKDSY</sequence>
<dbReference type="AlphaFoldDB" id="A0AA35X5D4"/>
<reference evidence="2" key="1">
    <citation type="submission" date="2023-03" db="EMBL/GenBank/DDBJ databases">
        <authorList>
            <person name="Steffen K."/>
            <person name="Cardenas P."/>
        </authorList>
    </citation>
    <scope>NUCLEOTIDE SEQUENCE</scope>
</reference>
<evidence type="ECO:0000256" key="1">
    <source>
        <dbReference type="SAM" id="SignalP"/>
    </source>
</evidence>